<comment type="caution">
    <text evidence="4">The sequence shown here is derived from an EMBL/GenBank/DDBJ whole genome shotgun (WGS) entry which is preliminary data.</text>
</comment>
<proteinExistence type="inferred from homology"/>
<dbReference type="PANTHER" id="PTHR43976">
    <property type="entry name" value="SHORT CHAIN DEHYDROGENASE"/>
    <property type="match status" value="1"/>
</dbReference>
<keyword evidence="5" id="KW-1185">Reference proteome</keyword>
<dbReference type="PRINTS" id="PR00081">
    <property type="entry name" value="GDHRDH"/>
</dbReference>
<dbReference type="Gene3D" id="3.40.50.720">
    <property type="entry name" value="NAD(P)-binding Rossmann-like Domain"/>
    <property type="match status" value="1"/>
</dbReference>
<gene>
    <name evidence="4" type="ORF">BXZ70DRAFT_948159</name>
</gene>
<dbReference type="SUPFAM" id="SSF51735">
    <property type="entry name" value="NAD(P)-binding Rossmann-fold domains"/>
    <property type="match status" value="1"/>
</dbReference>
<sequence>MVFVWLITGTSSGYGRELTLAALKRGDRVIATARPQSFEELVDIEEQGADILELDVTDTLDNLRAVAEEAVNLYGHVDVVVNNAGYAQVTCLEEATPEDTFNQFNTNVFGGLNVARAFLPHMRVRKSGTVLWIGCATSWKPSGYSGLYLASKAAVRTLSKSLHEEIEAFGLRSICIEPTSMRTSFMSPGHRIFGGTRSIVEEYRDGIETIAYSFDLLDGKQPGDPTKAAEATVDLVKSEGHVSGRDPPSMVCLGASDTIRDACDSTLQMLNGWDFDVSVY</sequence>
<evidence type="ECO:0000256" key="2">
    <source>
        <dbReference type="ARBA" id="ARBA00023002"/>
    </source>
</evidence>
<dbReference type="PANTHER" id="PTHR43976:SF16">
    <property type="entry name" value="SHORT-CHAIN DEHYDROGENASE_REDUCTASE FAMILY PROTEIN"/>
    <property type="match status" value="1"/>
</dbReference>
<comment type="similarity">
    <text evidence="1 3">Belongs to the short-chain dehydrogenases/reductases (SDR) family.</text>
</comment>
<dbReference type="Proteomes" id="UP000813824">
    <property type="component" value="Unassembled WGS sequence"/>
</dbReference>
<dbReference type="PRINTS" id="PR00080">
    <property type="entry name" value="SDRFAMILY"/>
</dbReference>
<dbReference type="InterPro" id="IPR036291">
    <property type="entry name" value="NAD(P)-bd_dom_sf"/>
</dbReference>
<dbReference type="InterPro" id="IPR051911">
    <property type="entry name" value="SDR_oxidoreductase"/>
</dbReference>
<evidence type="ECO:0000256" key="3">
    <source>
        <dbReference type="RuleBase" id="RU000363"/>
    </source>
</evidence>
<name>A0A8K0UL17_9AGAR</name>
<accession>A0A8K0UL17</accession>
<dbReference type="Pfam" id="PF00106">
    <property type="entry name" value="adh_short"/>
    <property type="match status" value="1"/>
</dbReference>
<keyword evidence="2" id="KW-0560">Oxidoreductase</keyword>
<dbReference type="EMBL" id="JAEVFJ010000027">
    <property type="protein sequence ID" value="KAH8093853.1"/>
    <property type="molecule type" value="Genomic_DNA"/>
</dbReference>
<organism evidence="4 5">
    <name type="scientific">Cristinia sonorae</name>
    <dbReference type="NCBI Taxonomy" id="1940300"/>
    <lineage>
        <taxon>Eukaryota</taxon>
        <taxon>Fungi</taxon>
        <taxon>Dikarya</taxon>
        <taxon>Basidiomycota</taxon>
        <taxon>Agaricomycotina</taxon>
        <taxon>Agaricomycetes</taxon>
        <taxon>Agaricomycetidae</taxon>
        <taxon>Agaricales</taxon>
        <taxon>Pleurotineae</taxon>
        <taxon>Stephanosporaceae</taxon>
        <taxon>Cristinia</taxon>
    </lineage>
</organism>
<evidence type="ECO:0000256" key="1">
    <source>
        <dbReference type="ARBA" id="ARBA00006484"/>
    </source>
</evidence>
<dbReference type="CDD" id="cd05374">
    <property type="entry name" value="17beta-HSD-like_SDR_c"/>
    <property type="match status" value="1"/>
</dbReference>
<dbReference type="OrthoDB" id="1274115at2759"/>
<evidence type="ECO:0000313" key="5">
    <source>
        <dbReference type="Proteomes" id="UP000813824"/>
    </source>
</evidence>
<dbReference type="InterPro" id="IPR002347">
    <property type="entry name" value="SDR_fam"/>
</dbReference>
<dbReference type="GO" id="GO:0016491">
    <property type="term" value="F:oxidoreductase activity"/>
    <property type="evidence" value="ECO:0007669"/>
    <property type="project" value="UniProtKB-KW"/>
</dbReference>
<dbReference type="AlphaFoldDB" id="A0A8K0UL17"/>
<reference evidence="4" key="1">
    <citation type="journal article" date="2021" name="New Phytol.">
        <title>Evolutionary innovations through gain and loss of genes in the ectomycorrhizal Boletales.</title>
        <authorList>
            <person name="Wu G."/>
            <person name="Miyauchi S."/>
            <person name="Morin E."/>
            <person name="Kuo A."/>
            <person name="Drula E."/>
            <person name="Varga T."/>
            <person name="Kohler A."/>
            <person name="Feng B."/>
            <person name="Cao Y."/>
            <person name="Lipzen A."/>
            <person name="Daum C."/>
            <person name="Hundley H."/>
            <person name="Pangilinan J."/>
            <person name="Johnson J."/>
            <person name="Barry K."/>
            <person name="LaButti K."/>
            <person name="Ng V."/>
            <person name="Ahrendt S."/>
            <person name="Min B."/>
            <person name="Choi I.G."/>
            <person name="Park H."/>
            <person name="Plett J.M."/>
            <person name="Magnuson J."/>
            <person name="Spatafora J.W."/>
            <person name="Nagy L.G."/>
            <person name="Henrissat B."/>
            <person name="Grigoriev I.V."/>
            <person name="Yang Z.L."/>
            <person name="Xu J."/>
            <person name="Martin F.M."/>
        </authorList>
    </citation>
    <scope>NUCLEOTIDE SEQUENCE</scope>
    <source>
        <strain evidence="4">KKN 215</strain>
    </source>
</reference>
<evidence type="ECO:0000313" key="4">
    <source>
        <dbReference type="EMBL" id="KAH8093853.1"/>
    </source>
</evidence>
<protein>
    <submittedName>
        <fullName evidence="4">NAD-P-binding protein</fullName>
    </submittedName>
</protein>